<dbReference type="GO" id="GO:0006355">
    <property type="term" value="P:regulation of DNA-templated transcription"/>
    <property type="evidence" value="ECO:0007669"/>
    <property type="project" value="UniProtKB-ARBA"/>
</dbReference>
<dbReference type="PROSITE" id="PS51293">
    <property type="entry name" value="SANT"/>
    <property type="match status" value="1"/>
</dbReference>
<dbReference type="Gene3D" id="1.10.10.60">
    <property type="entry name" value="Homeodomain-like"/>
    <property type="match status" value="1"/>
</dbReference>
<dbReference type="InterPro" id="IPR052245">
    <property type="entry name" value="Plant_Stress_Dev_TF"/>
</dbReference>
<feature type="region of interest" description="Disordered" evidence="6">
    <location>
        <begin position="244"/>
        <end position="267"/>
    </location>
</feature>
<keyword evidence="4" id="KW-0804">Transcription</keyword>
<name>A0A8S0PLC0_OLEEU</name>
<feature type="domain" description="HTH myb-type" evidence="9">
    <location>
        <begin position="97"/>
        <end position="153"/>
    </location>
</feature>
<evidence type="ECO:0000259" key="7">
    <source>
        <dbReference type="PROSITE" id="PS50090"/>
    </source>
</evidence>
<dbReference type="CDD" id="cd00167">
    <property type="entry name" value="SANT"/>
    <property type="match status" value="1"/>
</dbReference>
<comment type="subcellular location">
    <subcellularLocation>
        <location evidence="1">Nucleus</location>
    </subcellularLocation>
</comment>
<evidence type="ECO:0000313" key="11">
    <source>
        <dbReference type="Proteomes" id="UP000594638"/>
    </source>
</evidence>
<dbReference type="GO" id="GO:0003677">
    <property type="term" value="F:DNA binding"/>
    <property type="evidence" value="ECO:0007669"/>
    <property type="project" value="UniProtKB-KW"/>
</dbReference>
<evidence type="ECO:0000256" key="4">
    <source>
        <dbReference type="ARBA" id="ARBA00023163"/>
    </source>
</evidence>
<evidence type="ECO:0000259" key="9">
    <source>
        <dbReference type="PROSITE" id="PS51294"/>
    </source>
</evidence>
<dbReference type="GO" id="GO:0009739">
    <property type="term" value="P:response to gibberellin"/>
    <property type="evidence" value="ECO:0007669"/>
    <property type="project" value="TreeGrafter"/>
</dbReference>
<dbReference type="OrthoDB" id="118550at2759"/>
<organism evidence="10 11">
    <name type="scientific">Olea europaea subsp. europaea</name>
    <dbReference type="NCBI Taxonomy" id="158383"/>
    <lineage>
        <taxon>Eukaryota</taxon>
        <taxon>Viridiplantae</taxon>
        <taxon>Streptophyta</taxon>
        <taxon>Embryophyta</taxon>
        <taxon>Tracheophyta</taxon>
        <taxon>Spermatophyta</taxon>
        <taxon>Magnoliopsida</taxon>
        <taxon>eudicotyledons</taxon>
        <taxon>Gunneridae</taxon>
        <taxon>Pentapetalae</taxon>
        <taxon>asterids</taxon>
        <taxon>lamiids</taxon>
        <taxon>Lamiales</taxon>
        <taxon>Oleaceae</taxon>
        <taxon>Oleeae</taxon>
        <taxon>Olea</taxon>
    </lineage>
</organism>
<reference evidence="10 11" key="1">
    <citation type="submission" date="2019-12" db="EMBL/GenBank/DDBJ databases">
        <authorList>
            <person name="Alioto T."/>
            <person name="Alioto T."/>
            <person name="Gomez Garrido J."/>
        </authorList>
    </citation>
    <scope>NUCLEOTIDE SEQUENCE [LARGE SCALE GENOMIC DNA]</scope>
</reference>
<dbReference type="NCBIfam" id="TIGR01557">
    <property type="entry name" value="myb_SHAQKYF"/>
    <property type="match status" value="1"/>
</dbReference>
<gene>
    <name evidence="10" type="ORF">OLEA9_A099378</name>
</gene>
<evidence type="ECO:0000256" key="1">
    <source>
        <dbReference type="ARBA" id="ARBA00004123"/>
    </source>
</evidence>
<dbReference type="InterPro" id="IPR006447">
    <property type="entry name" value="Myb_dom_plants"/>
</dbReference>
<dbReference type="SMART" id="SM00717">
    <property type="entry name" value="SANT"/>
    <property type="match status" value="1"/>
</dbReference>
<proteinExistence type="predicted"/>
<sequence length="267" mass="28854">MGRKCSICGHIGHNSRTCIISRGSVNVRLFGVQLEVSSPSVPIKKCFSLDCLPSSSLPAAASSSSLSCSLSSQVSINENSDKTLIGYLSDGHLPQVQERKKGIPWTEEEHRAFLIGLEKQGKGDWRGISRNFVTTRTPTQVASHAQKYFLRQASLYKKKRRSSLFDMVSNAASKTDSNQEIGQDNAILPPIDLNSSGQDNEWNDQECENSLIVPELNSSSSLCAFGNLNSSSNVVAPDLGLTLSAPKPVGEKKSSPTSLRMGPISVI</sequence>
<feature type="domain" description="Myb-like" evidence="7">
    <location>
        <begin position="97"/>
        <end position="149"/>
    </location>
</feature>
<evidence type="ECO:0000256" key="3">
    <source>
        <dbReference type="ARBA" id="ARBA00023125"/>
    </source>
</evidence>
<dbReference type="AlphaFoldDB" id="A0A8S0PLC0"/>
<dbReference type="SUPFAM" id="SSF46689">
    <property type="entry name" value="Homeodomain-like"/>
    <property type="match status" value="1"/>
</dbReference>
<feature type="region of interest" description="Disordered" evidence="6">
    <location>
        <begin position="174"/>
        <end position="203"/>
    </location>
</feature>
<evidence type="ECO:0000259" key="8">
    <source>
        <dbReference type="PROSITE" id="PS51293"/>
    </source>
</evidence>
<dbReference type="PROSITE" id="PS51294">
    <property type="entry name" value="HTH_MYB"/>
    <property type="match status" value="1"/>
</dbReference>
<evidence type="ECO:0000313" key="10">
    <source>
        <dbReference type="EMBL" id="CAA2954477.1"/>
    </source>
</evidence>
<dbReference type="GO" id="GO:0005634">
    <property type="term" value="C:nucleus"/>
    <property type="evidence" value="ECO:0007669"/>
    <property type="project" value="UniProtKB-SubCell"/>
</dbReference>
<dbReference type="Pfam" id="PF00249">
    <property type="entry name" value="Myb_DNA-binding"/>
    <property type="match status" value="1"/>
</dbReference>
<dbReference type="InterPro" id="IPR017884">
    <property type="entry name" value="SANT_dom"/>
</dbReference>
<feature type="domain" description="SANT" evidence="8">
    <location>
        <begin position="105"/>
        <end position="153"/>
    </location>
</feature>
<dbReference type="FunFam" id="1.10.10.60:FF:000009">
    <property type="entry name" value="transcription factor MYB1R1"/>
    <property type="match status" value="1"/>
</dbReference>
<keyword evidence="11" id="KW-1185">Reference proteome</keyword>
<dbReference type="PANTHER" id="PTHR44191:SF62">
    <property type="entry name" value="OS04G0341900 PROTEIN"/>
    <property type="match status" value="1"/>
</dbReference>
<keyword evidence="5" id="KW-0539">Nucleus</keyword>
<dbReference type="PROSITE" id="PS50090">
    <property type="entry name" value="MYB_LIKE"/>
    <property type="match status" value="1"/>
</dbReference>
<dbReference type="EMBL" id="CACTIH010000116">
    <property type="protein sequence ID" value="CAA2954477.1"/>
    <property type="molecule type" value="Genomic_DNA"/>
</dbReference>
<evidence type="ECO:0000256" key="5">
    <source>
        <dbReference type="ARBA" id="ARBA00023242"/>
    </source>
</evidence>
<dbReference type="InterPro" id="IPR017930">
    <property type="entry name" value="Myb_dom"/>
</dbReference>
<dbReference type="InterPro" id="IPR001005">
    <property type="entry name" value="SANT/Myb"/>
</dbReference>
<dbReference type="PANTHER" id="PTHR44191">
    <property type="entry name" value="TRANSCRIPTION FACTOR KUA1"/>
    <property type="match status" value="1"/>
</dbReference>
<keyword evidence="3" id="KW-0238">DNA-binding</keyword>
<dbReference type="InterPro" id="IPR009057">
    <property type="entry name" value="Homeodomain-like_sf"/>
</dbReference>
<comment type="caution">
    <text evidence="10">The sequence shown here is derived from an EMBL/GenBank/DDBJ whole genome shotgun (WGS) entry which is preliminary data.</text>
</comment>
<protein>
    <submittedName>
        <fullName evidence="10">Transcription factor MYBS3-like</fullName>
    </submittedName>
</protein>
<dbReference type="Gramene" id="OE9A099378T1">
    <property type="protein sequence ID" value="OE9A099378C1"/>
    <property type="gene ID" value="OE9A099378"/>
</dbReference>
<evidence type="ECO:0000256" key="2">
    <source>
        <dbReference type="ARBA" id="ARBA00023015"/>
    </source>
</evidence>
<accession>A0A8S0PLC0</accession>
<evidence type="ECO:0000256" key="6">
    <source>
        <dbReference type="SAM" id="MobiDB-lite"/>
    </source>
</evidence>
<dbReference type="GO" id="GO:0009723">
    <property type="term" value="P:response to ethylene"/>
    <property type="evidence" value="ECO:0007669"/>
    <property type="project" value="TreeGrafter"/>
</dbReference>
<dbReference type="Proteomes" id="UP000594638">
    <property type="component" value="Unassembled WGS sequence"/>
</dbReference>
<keyword evidence="2" id="KW-0805">Transcription regulation</keyword>